<keyword evidence="3" id="KW-1003">Cell membrane</keyword>
<dbReference type="Gene3D" id="1.10.287.1260">
    <property type="match status" value="1"/>
</dbReference>
<keyword evidence="4 7" id="KW-0812">Transmembrane</keyword>
<dbReference type="PANTHER" id="PTHR43634">
    <property type="entry name" value="OW CONDUCTANCE MECHANOSENSITIVE CHANNEL"/>
    <property type="match status" value="1"/>
</dbReference>
<organism evidence="11 12">
    <name type="scientific">Paenibacillus thiaminolyticus</name>
    <name type="common">Bacillus thiaminolyticus</name>
    <dbReference type="NCBI Taxonomy" id="49283"/>
    <lineage>
        <taxon>Bacteria</taxon>
        <taxon>Bacillati</taxon>
        <taxon>Bacillota</taxon>
        <taxon>Bacilli</taxon>
        <taxon>Bacillales</taxon>
        <taxon>Paenibacillaceae</taxon>
        <taxon>Paenibacillus</taxon>
    </lineage>
</organism>
<evidence type="ECO:0000256" key="2">
    <source>
        <dbReference type="ARBA" id="ARBA00008017"/>
    </source>
</evidence>
<name>A0AAP9E186_PANTH</name>
<evidence type="ECO:0000259" key="10">
    <source>
        <dbReference type="Pfam" id="PF21088"/>
    </source>
</evidence>
<evidence type="ECO:0000256" key="6">
    <source>
        <dbReference type="ARBA" id="ARBA00023136"/>
    </source>
</evidence>
<dbReference type="Gene3D" id="3.30.70.100">
    <property type="match status" value="1"/>
</dbReference>
<dbReference type="InterPro" id="IPR011066">
    <property type="entry name" value="MscS_channel_C_sf"/>
</dbReference>
<evidence type="ECO:0000256" key="7">
    <source>
        <dbReference type="SAM" id="Phobius"/>
    </source>
</evidence>
<dbReference type="InterPro" id="IPR045042">
    <property type="entry name" value="YnaI-like"/>
</dbReference>
<protein>
    <submittedName>
        <fullName evidence="11">Mechanosensitive ion channel family protein</fullName>
    </submittedName>
</protein>
<dbReference type="InterPro" id="IPR011014">
    <property type="entry name" value="MscS_channel_TM-2"/>
</dbReference>
<evidence type="ECO:0000259" key="9">
    <source>
        <dbReference type="Pfam" id="PF21082"/>
    </source>
</evidence>
<feature type="transmembrane region" description="Helical" evidence="7">
    <location>
        <begin position="132"/>
        <end position="153"/>
    </location>
</feature>
<dbReference type="SUPFAM" id="SSF82689">
    <property type="entry name" value="Mechanosensitive channel protein MscS (YggB), C-terminal domain"/>
    <property type="match status" value="1"/>
</dbReference>
<dbReference type="InterPro" id="IPR006685">
    <property type="entry name" value="MscS_channel_2nd"/>
</dbReference>
<dbReference type="InterPro" id="IPR049142">
    <property type="entry name" value="MS_channel_1st"/>
</dbReference>
<evidence type="ECO:0000313" key="11">
    <source>
        <dbReference type="EMBL" id="QDM46906.1"/>
    </source>
</evidence>
<accession>A0AAP9E186</accession>
<dbReference type="EMBL" id="CP041405">
    <property type="protein sequence ID" value="QDM46906.1"/>
    <property type="molecule type" value="Genomic_DNA"/>
</dbReference>
<dbReference type="GO" id="GO:0055085">
    <property type="term" value="P:transmembrane transport"/>
    <property type="evidence" value="ECO:0007669"/>
    <property type="project" value="InterPro"/>
</dbReference>
<dbReference type="AlphaFoldDB" id="A0AAP9E186"/>
<dbReference type="SUPFAM" id="SSF82861">
    <property type="entry name" value="Mechanosensitive channel protein MscS (YggB), transmembrane region"/>
    <property type="match status" value="1"/>
</dbReference>
<feature type="transmembrane region" description="Helical" evidence="7">
    <location>
        <begin position="64"/>
        <end position="82"/>
    </location>
</feature>
<evidence type="ECO:0000313" key="12">
    <source>
        <dbReference type="Proteomes" id="UP000315377"/>
    </source>
</evidence>
<feature type="transmembrane region" description="Helical" evidence="7">
    <location>
        <begin position="94"/>
        <end position="111"/>
    </location>
</feature>
<comment type="similarity">
    <text evidence="2">Belongs to the MscS (TC 1.A.23) family.</text>
</comment>
<feature type="transmembrane region" description="Helical" evidence="7">
    <location>
        <begin position="159"/>
        <end position="179"/>
    </location>
</feature>
<dbReference type="Pfam" id="PF21088">
    <property type="entry name" value="MS_channel_1st"/>
    <property type="match status" value="1"/>
</dbReference>
<dbReference type="PANTHER" id="PTHR43634:SF2">
    <property type="entry name" value="LOW CONDUCTANCE MECHANOSENSITIVE CHANNEL YNAI"/>
    <property type="match status" value="1"/>
</dbReference>
<evidence type="ECO:0000256" key="1">
    <source>
        <dbReference type="ARBA" id="ARBA00004651"/>
    </source>
</evidence>
<proteinExistence type="inferred from homology"/>
<dbReference type="InterPro" id="IPR010920">
    <property type="entry name" value="LSM_dom_sf"/>
</dbReference>
<dbReference type="Pfam" id="PF00924">
    <property type="entry name" value="MS_channel_2nd"/>
    <property type="match status" value="1"/>
</dbReference>
<dbReference type="GO" id="GO:0005886">
    <property type="term" value="C:plasma membrane"/>
    <property type="evidence" value="ECO:0007669"/>
    <property type="project" value="UniProtKB-SubCell"/>
</dbReference>
<feature type="domain" description="Mechanosensitive ion channel MscS C-terminal" evidence="9">
    <location>
        <begin position="254"/>
        <end position="339"/>
    </location>
</feature>
<dbReference type="Gene3D" id="2.30.30.60">
    <property type="match status" value="1"/>
</dbReference>
<feature type="transmembrane region" description="Helical" evidence="7">
    <location>
        <begin position="20"/>
        <end position="43"/>
    </location>
</feature>
<dbReference type="Pfam" id="PF21082">
    <property type="entry name" value="MS_channel_3rd"/>
    <property type="match status" value="1"/>
</dbReference>
<gene>
    <name evidence="11" type="ORF">FLT43_28165</name>
</gene>
<dbReference type="Proteomes" id="UP000315377">
    <property type="component" value="Chromosome"/>
</dbReference>
<comment type="subcellular location">
    <subcellularLocation>
        <location evidence="1">Cell membrane</location>
        <topology evidence="1">Multi-pass membrane protein</topology>
    </subcellularLocation>
</comment>
<feature type="domain" description="Mechanosensitive ion channel transmembrane helices 2/3" evidence="10">
    <location>
        <begin position="139"/>
        <end position="180"/>
    </location>
</feature>
<keyword evidence="5 7" id="KW-1133">Transmembrane helix</keyword>
<evidence type="ECO:0000256" key="3">
    <source>
        <dbReference type="ARBA" id="ARBA00022475"/>
    </source>
</evidence>
<feature type="domain" description="Mechanosensitive ion channel MscS" evidence="8">
    <location>
        <begin position="181"/>
        <end position="248"/>
    </location>
</feature>
<keyword evidence="6 7" id="KW-0472">Membrane</keyword>
<dbReference type="InterPro" id="IPR049278">
    <property type="entry name" value="MS_channel_C"/>
</dbReference>
<evidence type="ECO:0000256" key="4">
    <source>
        <dbReference type="ARBA" id="ARBA00022692"/>
    </source>
</evidence>
<sequence length="361" mass="40286">MLNEWIPGMLETMDWSRWLSAAGVLLLFLLFRKLFTNYLFALLMRGLSRSKGATHFLAAFEKPMQFFFVLIGIYLACKMVIPPGGALLPAIDKIYRNAFIVLIAWGLYHTAARSSSIFSGLSARLGLDESSMLIPFLSKVLRFLVVVIAITMIASEWGYSINGVVAGLGLGSLAIALAAQDTLSNFLGGIVIITEKPFSKGDWIMTPTVEGTVEDITFRSSKIRTFAHSLVTVPNATLAGQAITNWSRMGKRRVTFTLNVALDSDREQLQAAIAKMDARLRENEAVDPDVIMVRFSEFNESSLGIFFYYFTKTTVWAEYLKHKEQINLMIMEVLEEEGILLALPSQRLYVEAGPSPQRFPL</sequence>
<evidence type="ECO:0000256" key="5">
    <source>
        <dbReference type="ARBA" id="ARBA00022989"/>
    </source>
</evidence>
<dbReference type="InterPro" id="IPR023408">
    <property type="entry name" value="MscS_beta-dom_sf"/>
</dbReference>
<evidence type="ECO:0000259" key="8">
    <source>
        <dbReference type="Pfam" id="PF00924"/>
    </source>
</evidence>
<reference evidence="11 12" key="1">
    <citation type="submission" date="2019-07" db="EMBL/GenBank/DDBJ databases">
        <title>Paenibacillus thiaminolyticus NRRL B-4156.</title>
        <authorList>
            <person name="Hehnly C."/>
            <person name="Zhang L."/>
        </authorList>
    </citation>
    <scope>NUCLEOTIDE SEQUENCE [LARGE SCALE GENOMIC DNA]</scope>
    <source>
        <strain evidence="11 12">NRRL B-4156</strain>
    </source>
</reference>
<dbReference type="SUPFAM" id="SSF50182">
    <property type="entry name" value="Sm-like ribonucleoproteins"/>
    <property type="match status" value="1"/>
</dbReference>